<keyword evidence="2" id="KW-0238">DNA-binding</keyword>
<proteinExistence type="predicted"/>
<evidence type="ECO:0000256" key="2">
    <source>
        <dbReference type="ARBA" id="ARBA00023125"/>
    </source>
</evidence>
<reference evidence="5 6" key="1">
    <citation type="journal article" date="2013" name="Genome Announc.">
        <title>Whole-genome sequences of five oyster-associated bacteria show potential for crude oil hydrocarbon degradation.</title>
        <authorList>
            <person name="Chauhan A."/>
            <person name="Green S."/>
            <person name="Pathak A."/>
            <person name="Thomas J."/>
            <person name="Venkatramanan R."/>
        </authorList>
    </citation>
    <scope>NUCLEOTIDE SEQUENCE [LARGE SCALE GENOMIC DNA]</scope>
    <source>
        <strain evidence="5 6">MF109</strain>
    </source>
</reference>
<dbReference type="PANTHER" id="PTHR33204">
    <property type="entry name" value="TRANSCRIPTIONAL REGULATOR, MARR FAMILY"/>
    <property type="match status" value="1"/>
</dbReference>
<dbReference type="SUPFAM" id="SSF46785">
    <property type="entry name" value="Winged helix' DNA-binding domain"/>
    <property type="match status" value="1"/>
</dbReference>
<evidence type="ECO:0000313" key="6">
    <source>
        <dbReference type="Proteomes" id="UP000016033"/>
    </source>
</evidence>
<organism evidence="5 6">
    <name type="scientific">Microbacterium maritypicum MF109</name>
    <dbReference type="NCBI Taxonomy" id="1333857"/>
    <lineage>
        <taxon>Bacteria</taxon>
        <taxon>Bacillati</taxon>
        <taxon>Actinomycetota</taxon>
        <taxon>Actinomycetes</taxon>
        <taxon>Micrococcales</taxon>
        <taxon>Microbacteriaceae</taxon>
        <taxon>Microbacterium</taxon>
    </lineage>
</organism>
<dbReference type="PROSITE" id="PS51118">
    <property type="entry name" value="HTH_HXLR"/>
    <property type="match status" value="1"/>
</dbReference>
<dbReference type="GO" id="GO:0003677">
    <property type="term" value="F:DNA binding"/>
    <property type="evidence" value="ECO:0007669"/>
    <property type="project" value="UniProtKB-KW"/>
</dbReference>
<dbReference type="InterPro" id="IPR036390">
    <property type="entry name" value="WH_DNA-bd_sf"/>
</dbReference>
<dbReference type="Proteomes" id="UP000016033">
    <property type="component" value="Unassembled WGS sequence"/>
</dbReference>
<dbReference type="Gene3D" id="1.10.10.10">
    <property type="entry name" value="Winged helix-like DNA-binding domain superfamily/Winged helix DNA-binding domain"/>
    <property type="match status" value="1"/>
</dbReference>
<evidence type="ECO:0000313" key="5">
    <source>
        <dbReference type="EMBL" id="EQM73436.1"/>
    </source>
</evidence>
<dbReference type="Pfam" id="PF01638">
    <property type="entry name" value="HxlR"/>
    <property type="match status" value="1"/>
</dbReference>
<accession>T5KEV5</accession>
<dbReference type="InterPro" id="IPR002577">
    <property type="entry name" value="HTH_HxlR"/>
</dbReference>
<dbReference type="EMBL" id="ATAO01000217">
    <property type="protein sequence ID" value="EQM73436.1"/>
    <property type="molecule type" value="Genomic_DNA"/>
</dbReference>
<comment type="caution">
    <text evidence="5">The sequence shown here is derived from an EMBL/GenBank/DDBJ whole genome shotgun (WGS) entry which is preliminary data.</text>
</comment>
<protein>
    <recommendedName>
        <fullName evidence="4">HTH hxlR-type domain-containing protein</fullName>
    </recommendedName>
</protein>
<dbReference type="PATRIC" id="fig|1333857.3.peg.3364"/>
<sequence>MDDRHEEGAMREKTERIVRDWSESCDAEVSIAVLGGAWKPSILTLLGEHEVLRFGELGRLLENPTARVLTRQLRELEEDGLITRTVYRQVPPKVEYRLSALGTSATPLLLELTRWGTQYAEQQRAATIASAPDDRDAVVA</sequence>
<name>T5KEV5_MICMQ</name>
<gene>
    <name evidence="5" type="ORF">L687_06705</name>
</gene>
<dbReference type="AlphaFoldDB" id="T5KEV5"/>
<keyword evidence="1" id="KW-0805">Transcription regulation</keyword>
<keyword evidence="3" id="KW-0804">Transcription</keyword>
<evidence type="ECO:0000256" key="3">
    <source>
        <dbReference type="ARBA" id="ARBA00023163"/>
    </source>
</evidence>
<evidence type="ECO:0000256" key="1">
    <source>
        <dbReference type="ARBA" id="ARBA00023015"/>
    </source>
</evidence>
<feature type="domain" description="HTH hxlR-type" evidence="4">
    <location>
        <begin position="25"/>
        <end position="124"/>
    </location>
</feature>
<dbReference type="PANTHER" id="PTHR33204:SF29">
    <property type="entry name" value="TRANSCRIPTIONAL REGULATOR"/>
    <property type="match status" value="1"/>
</dbReference>
<dbReference type="InterPro" id="IPR036388">
    <property type="entry name" value="WH-like_DNA-bd_sf"/>
</dbReference>
<evidence type="ECO:0000259" key="4">
    <source>
        <dbReference type="PROSITE" id="PS51118"/>
    </source>
</evidence>